<evidence type="ECO:0000256" key="2">
    <source>
        <dbReference type="ARBA" id="ARBA00001946"/>
    </source>
</evidence>
<evidence type="ECO:0000256" key="4">
    <source>
        <dbReference type="ARBA" id="ARBA00012458"/>
    </source>
</evidence>
<dbReference type="Pfam" id="PF00809">
    <property type="entry name" value="Pterin_bind"/>
    <property type="match status" value="1"/>
</dbReference>
<evidence type="ECO:0000256" key="6">
    <source>
        <dbReference type="ARBA" id="ARBA00022723"/>
    </source>
</evidence>
<evidence type="ECO:0000256" key="7">
    <source>
        <dbReference type="ARBA" id="ARBA00022842"/>
    </source>
</evidence>
<evidence type="ECO:0000313" key="11">
    <source>
        <dbReference type="Proteomes" id="UP000500961"/>
    </source>
</evidence>
<dbReference type="EMBL" id="CP041345">
    <property type="protein sequence ID" value="QKG79722.1"/>
    <property type="molecule type" value="Genomic_DNA"/>
</dbReference>
<sequence length="293" mass="32941">MEQQRSVFIPRKTLHCNGKLITIDKPFVMGIINVTKDSFFSGSRYRSSYSIAKRAQQILAEGGDIIDVGACSTRPGSKPVSENEEMKRLNKALTAIRKKFPDAIISVDTFRSSVAKRVVKDFNVDIINDISAGEIDSAMFKTVAELNVPYILMHMKGTPENMQQNPTYENVIRELVLFFNEKIEKLKQHNVKDIIIDPGFGFGKTIEHNYTILKNLETFRLLELPLLVGISRKSMIYKALGISPEKALNGTTILNTIALQKGASILRVHDVRPAVEAIKLMNIVNSQPEFQFI</sequence>
<dbReference type="PANTHER" id="PTHR20941:SF1">
    <property type="entry name" value="FOLIC ACID SYNTHESIS PROTEIN FOL1"/>
    <property type="match status" value="1"/>
</dbReference>
<dbReference type="Proteomes" id="UP000500961">
    <property type="component" value="Chromosome"/>
</dbReference>
<dbReference type="RefSeq" id="WP_173073759.1">
    <property type="nucleotide sequence ID" value="NZ_CP041345.1"/>
</dbReference>
<comment type="cofactor">
    <cofactor evidence="2">
        <name>Mg(2+)</name>
        <dbReference type="ChEBI" id="CHEBI:18420"/>
    </cofactor>
</comment>
<keyword evidence="11" id="KW-1185">Reference proteome</keyword>
<evidence type="ECO:0000256" key="3">
    <source>
        <dbReference type="ARBA" id="ARBA00004763"/>
    </source>
</evidence>
<dbReference type="Gene3D" id="3.20.20.20">
    <property type="entry name" value="Dihydropteroate synthase-like"/>
    <property type="match status" value="1"/>
</dbReference>
<keyword evidence="6" id="KW-0479">Metal-binding</keyword>
<feature type="domain" description="Pterin-binding" evidence="9">
    <location>
        <begin position="26"/>
        <end position="279"/>
    </location>
</feature>
<dbReference type="PROSITE" id="PS50972">
    <property type="entry name" value="PTERIN_BINDING"/>
    <property type="match status" value="1"/>
</dbReference>
<protein>
    <recommendedName>
        <fullName evidence="4">dihydropteroate synthase</fullName>
        <ecNumber evidence="4">2.5.1.15</ecNumber>
    </recommendedName>
</protein>
<keyword evidence="5 10" id="KW-0808">Transferase</keyword>
<dbReference type="CDD" id="cd00739">
    <property type="entry name" value="DHPS"/>
    <property type="match status" value="1"/>
</dbReference>
<dbReference type="PANTHER" id="PTHR20941">
    <property type="entry name" value="FOLATE SYNTHESIS PROTEINS"/>
    <property type="match status" value="1"/>
</dbReference>
<proteinExistence type="predicted"/>
<evidence type="ECO:0000313" key="10">
    <source>
        <dbReference type="EMBL" id="QKG79722.1"/>
    </source>
</evidence>
<dbReference type="AlphaFoldDB" id="A0A7D4C8Q3"/>
<dbReference type="GO" id="GO:0046654">
    <property type="term" value="P:tetrahydrofolate biosynthetic process"/>
    <property type="evidence" value="ECO:0007669"/>
    <property type="project" value="TreeGrafter"/>
</dbReference>
<keyword evidence="7" id="KW-0460">Magnesium</keyword>
<evidence type="ECO:0000259" key="9">
    <source>
        <dbReference type="PROSITE" id="PS50972"/>
    </source>
</evidence>
<dbReference type="GO" id="GO:0046656">
    <property type="term" value="P:folic acid biosynthetic process"/>
    <property type="evidence" value="ECO:0007669"/>
    <property type="project" value="UniProtKB-KW"/>
</dbReference>
<dbReference type="SUPFAM" id="SSF51717">
    <property type="entry name" value="Dihydropteroate synthetase-like"/>
    <property type="match status" value="1"/>
</dbReference>
<dbReference type="GO" id="GO:0004156">
    <property type="term" value="F:dihydropteroate synthase activity"/>
    <property type="evidence" value="ECO:0007669"/>
    <property type="project" value="UniProtKB-EC"/>
</dbReference>
<comment type="catalytic activity">
    <reaction evidence="1">
        <text>(7,8-dihydropterin-6-yl)methyl diphosphate + 4-aminobenzoate = 7,8-dihydropteroate + diphosphate</text>
        <dbReference type="Rhea" id="RHEA:19949"/>
        <dbReference type="ChEBI" id="CHEBI:17836"/>
        <dbReference type="ChEBI" id="CHEBI:17839"/>
        <dbReference type="ChEBI" id="CHEBI:33019"/>
        <dbReference type="ChEBI" id="CHEBI:72950"/>
        <dbReference type="EC" id="2.5.1.15"/>
    </reaction>
</comment>
<dbReference type="GO" id="GO:0005829">
    <property type="term" value="C:cytosol"/>
    <property type="evidence" value="ECO:0007669"/>
    <property type="project" value="TreeGrafter"/>
</dbReference>
<evidence type="ECO:0000256" key="1">
    <source>
        <dbReference type="ARBA" id="ARBA00000012"/>
    </source>
</evidence>
<keyword evidence="8" id="KW-0289">Folate biosynthesis</keyword>
<dbReference type="GO" id="GO:0046872">
    <property type="term" value="F:metal ion binding"/>
    <property type="evidence" value="ECO:0007669"/>
    <property type="project" value="UniProtKB-KW"/>
</dbReference>
<dbReference type="EC" id="2.5.1.15" evidence="4"/>
<dbReference type="NCBIfam" id="TIGR01496">
    <property type="entry name" value="DHPS"/>
    <property type="match status" value="1"/>
</dbReference>
<evidence type="ECO:0000256" key="8">
    <source>
        <dbReference type="ARBA" id="ARBA00022909"/>
    </source>
</evidence>
<organism evidence="10 11">
    <name type="scientific">Tenuifilum thalassicum</name>
    <dbReference type="NCBI Taxonomy" id="2590900"/>
    <lineage>
        <taxon>Bacteria</taxon>
        <taxon>Pseudomonadati</taxon>
        <taxon>Bacteroidota</taxon>
        <taxon>Bacteroidia</taxon>
        <taxon>Bacteroidales</taxon>
        <taxon>Tenuifilaceae</taxon>
        <taxon>Tenuifilum</taxon>
    </lineage>
</organism>
<dbReference type="InterPro" id="IPR011005">
    <property type="entry name" value="Dihydropteroate_synth-like_sf"/>
</dbReference>
<evidence type="ECO:0000256" key="5">
    <source>
        <dbReference type="ARBA" id="ARBA00022679"/>
    </source>
</evidence>
<comment type="pathway">
    <text evidence="3">Cofactor biosynthesis; tetrahydrofolate biosynthesis; 7,8-dihydrofolate from 2-amino-4-hydroxy-6-hydroxymethyl-7,8-dihydropteridine diphosphate and 4-aminobenzoate: step 1/2.</text>
</comment>
<dbReference type="InterPro" id="IPR045031">
    <property type="entry name" value="DHP_synth-like"/>
</dbReference>
<dbReference type="KEGG" id="ttz:FHG85_05425"/>
<dbReference type="InterPro" id="IPR000489">
    <property type="entry name" value="Pterin-binding_dom"/>
</dbReference>
<name>A0A7D4C8Q3_9BACT</name>
<accession>A0A7D4C8Q3</accession>
<reference evidence="10 11" key="1">
    <citation type="submission" date="2019-07" db="EMBL/GenBank/DDBJ databases">
        <title>Thalassofilum flectens gen. nov., sp. nov., a novel moderate thermophilic anaerobe from a shallow sea hot spring in Kunashir Island (Russia), representing a new family in the order Bacteroidales, and proposal of Thalassofilacea fam. nov.</title>
        <authorList>
            <person name="Kochetkova T.V."/>
            <person name="Podosokorskaya O.A."/>
            <person name="Novikov A."/>
            <person name="Elcheninov A.G."/>
            <person name="Toshchakov S.V."/>
            <person name="Kublanov I.V."/>
        </authorList>
    </citation>
    <scope>NUCLEOTIDE SEQUENCE [LARGE SCALE GENOMIC DNA]</scope>
    <source>
        <strain evidence="10 11">38-H</strain>
    </source>
</reference>
<gene>
    <name evidence="10" type="primary">folP</name>
    <name evidence="10" type="ORF">FHG85_05425</name>
</gene>
<dbReference type="InterPro" id="IPR006390">
    <property type="entry name" value="DHP_synth_dom"/>
</dbReference>